<keyword evidence="2" id="KW-1185">Reference proteome</keyword>
<proteinExistence type="predicted"/>
<accession>A0A3N4HMQ4</accession>
<dbReference type="EMBL" id="ML119810">
    <property type="protein sequence ID" value="RPA73798.1"/>
    <property type="molecule type" value="Genomic_DNA"/>
</dbReference>
<name>A0A3N4HMQ4_ASCIM</name>
<sequence length="392" mass="45742">MHLLTHNNSHSFPCHPYPPTKQRIVDPTTLATTRMSVSSLLNLPRELQLRIIESLDTYSDLLAIQRTHPFLHELFTTHCKHICTTIANRHWKPLGAVDFLNILRADAKIAPNYILHSIIELPWLRNHKHMRRSRPRNMLSPPSESIGIVELWMLQKFHASFVLPYIDAITAIECRDTLPLSPTESLRLTKAFYAILRMLKRVHAALWDEDSDEPMAMLQVSESGHIYVGNGGSYMDRLLIIDVEGVLRDLTIEEHMHMIYVITRIPRVDIMAEKGSLLSKTSRFRNWLVRDGKYGVMLDVIMDDRLCMPYKSRDYFRDNQQHALDNLVRNILPPDGWPGGFNEERYRYIPGSRRHYKYVEDETGRERSVLVRALVEDEDEQWTQGYYGLAYH</sequence>
<evidence type="ECO:0000313" key="1">
    <source>
        <dbReference type="EMBL" id="RPA73798.1"/>
    </source>
</evidence>
<evidence type="ECO:0008006" key="3">
    <source>
        <dbReference type="Google" id="ProtNLM"/>
    </source>
</evidence>
<organism evidence="1 2">
    <name type="scientific">Ascobolus immersus RN42</name>
    <dbReference type="NCBI Taxonomy" id="1160509"/>
    <lineage>
        <taxon>Eukaryota</taxon>
        <taxon>Fungi</taxon>
        <taxon>Dikarya</taxon>
        <taxon>Ascomycota</taxon>
        <taxon>Pezizomycotina</taxon>
        <taxon>Pezizomycetes</taxon>
        <taxon>Pezizales</taxon>
        <taxon>Ascobolaceae</taxon>
        <taxon>Ascobolus</taxon>
    </lineage>
</organism>
<reference evidence="1 2" key="1">
    <citation type="journal article" date="2018" name="Nat. Ecol. Evol.">
        <title>Pezizomycetes genomes reveal the molecular basis of ectomycorrhizal truffle lifestyle.</title>
        <authorList>
            <person name="Murat C."/>
            <person name="Payen T."/>
            <person name="Noel B."/>
            <person name="Kuo A."/>
            <person name="Morin E."/>
            <person name="Chen J."/>
            <person name="Kohler A."/>
            <person name="Krizsan K."/>
            <person name="Balestrini R."/>
            <person name="Da Silva C."/>
            <person name="Montanini B."/>
            <person name="Hainaut M."/>
            <person name="Levati E."/>
            <person name="Barry K.W."/>
            <person name="Belfiori B."/>
            <person name="Cichocki N."/>
            <person name="Clum A."/>
            <person name="Dockter R.B."/>
            <person name="Fauchery L."/>
            <person name="Guy J."/>
            <person name="Iotti M."/>
            <person name="Le Tacon F."/>
            <person name="Lindquist E.A."/>
            <person name="Lipzen A."/>
            <person name="Malagnac F."/>
            <person name="Mello A."/>
            <person name="Molinier V."/>
            <person name="Miyauchi S."/>
            <person name="Poulain J."/>
            <person name="Riccioni C."/>
            <person name="Rubini A."/>
            <person name="Sitrit Y."/>
            <person name="Splivallo R."/>
            <person name="Traeger S."/>
            <person name="Wang M."/>
            <person name="Zifcakova L."/>
            <person name="Wipf D."/>
            <person name="Zambonelli A."/>
            <person name="Paolocci F."/>
            <person name="Nowrousian M."/>
            <person name="Ottonello S."/>
            <person name="Baldrian P."/>
            <person name="Spatafora J.W."/>
            <person name="Henrissat B."/>
            <person name="Nagy L.G."/>
            <person name="Aury J.M."/>
            <person name="Wincker P."/>
            <person name="Grigoriev I.V."/>
            <person name="Bonfante P."/>
            <person name="Martin F.M."/>
        </authorList>
    </citation>
    <scope>NUCLEOTIDE SEQUENCE [LARGE SCALE GENOMIC DNA]</scope>
    <source>
        <strain evidence="1 2">RN42</strain>
    </source>
</reference>
<gene>
    <name evidence="1" type="ORF">BJ508DRAFT_418887</name>
</gene>
<dbReference type="AlphaFoldDB" id="A0A3N4HMQ4"/>
<dbReference type="Proteomes" id="UP000275078">
    <property type="component" value="Unassembled WGS sequence"/>
</dbReference>
<evidence type="ECO:0000313" key="2">
    <source>
        <dbReference type="Proteomes" id="UP000275078"/>
    </source>
</evidence>
<protein>
    <recommendedName>
        <fullName evidence="3">F-box domain-containing protein</fullName>
    </recommendedName>
</protein>